<reference evidence="1" key="1">
    <citation type="submission" date="2021-03" db="EMBL/GenBank/DDBJ databases">
        <title>Draft genome sequence of rust myrtle Austropuccinia psidii MF-1, a brazilian biotype.</title>
        <authorList>
            <person name="Quecine M.C."/>
            <person name="Pachon D.M.R."/>
            <person name="Bonatelli M.L."/>
            <person name="Correr F.H."/>
            <person name="Franceschini L.M."/>
            <person name="Leite T.F."/>
            <person name="Margarido G.R.A."/>
            <person name="Almeida C.A."/>
            <person name="Ferrarezi J.A."/>
            <person name="Labate C.A."/>
        </authorList>
    </citation>
    <scope>NUCLEOTIDE SEQUENCE</scope>
    <source>
        <strain evidence="1">MF-1</strain>
    </source>
</reference>
<sequence length="224" mass="25096">MPQVLAFYVLRMLPEPCHHVSTAVFHSIKVLKKIPTVEEVFKEVELDIVCCVDTEEESNLALKVSTKLKKQLFSKGKHNPLAPHPEQECFQLFPEKHDAYHKRRNNHEIGMALGVCNLALSIPVLDSSTLNTITPFKQLFVKTWASEEKLQAENGSNMCVMAEGMFKIKTSECNLNIPNALLVPSETSTLVAMGPFLNEGAVLRGYPGGQTYPARREIFCLKLN</sequence>
<gene>
    <name evidence="1" type="ORF">O181_066572</name>
</gene>
<comment type="caution">
    <text evidence="1">The sequence shown here is derived from an EMBL/GenBank/DDBJ whole genome shotgun (WGS) entry which is preliminary data.</text>
</comment>
<proteinExistence type="predicted"/>
<accession>A0A9Q3I4F2</accession>
<protein>
    <submittedName>
        <fullName evidence="1">Uncharacterized protein</fullName>
    </submittedName>
</protein>
<keyword evidence="2" id="KW-1185">Reference proteome</keyword>
<dbReference type="AlphaFoldDB" id="A0A9Q3I4F2"/>
<organism evidence="1 2">
    <name type="scientific">Austropuccinia psidii MF-1</name>
    <dbReference type="NCBI Taxonomy" id="1389203"/>
    <lineage>
        <taxon>Eukaryota</taxon>
        <taxon>Fungi</taxon>
        <taxon>Dikarya</taxon>
        <taxon>Basidiomycota</taxon>
        <taxon>Pucciniomycotina</taxon>
        <taxon>Pucciniomycetes</taxon>
        <taxon>Pucciniales</taxon>
        <taxon>Sphaerophragmiaceae</taxon>
        <taxon>Austropuccinia</taxon>
    </lineage>
</organism>
<dbReference type="Proteomes" id="UP000765509">
    <property type="component" value="Unassembled WGS sequence"/>
</dbReference>
<name>A0A9Q3I4F2_9BASI</name>
<evidence type="ECO:0000313" key="1">
    <source>
        <dbReference type="EMBL" id="MBW0526857.1"/>
    </source>
</evidence>
<dbReference type="EMBL" id="AVOT02033002">
    <property type="protein sequence ID" value="MBW0526857.1"/>
    <property type="molecule type" value="Genomic_DNA"/>
</dbReference>
<evidence type="ECO:0000313" key="2">
    <source>
        <dbReference type="Proteomes" id="UP000765509"/>
    </source>
</evidence>